<feature type="region of interest" description="Disordered" evidence="6">
    <location>
        <begin position="193"/>
        <end position="234"/>
    </location>
</feature>
<evidence type="ECO:0000256" key="6">
    <source>
        <dbReference type="SAM" id="MobiDB-lite"/>
    </source>
</evidence>
<evidence type="ECO:0000256" key="5">
    <source>
        <dbReference type="ARBA" id="ARBA00023136"/>
    </source>
</evidence>
<keyword evidence="2 7" id="KW-0812">Transmembrane</keyword>
<dbReference type="PANTHER" id="PTHR12911">
    <property type="entry name" value="SAD1/UNC-84-LIKE PROTEIN-RELATED"/>
    <property type="match status" value="1"/>
</dbReference>
<dbReference type="FunFam" id="2.60.120.260:FF:000009">
    <property type="entry name" value="SUN domain-containing protein 1 isoform X1"/>
    <property type="match status" value="1"/>
</dbReference>
<organism evidence="9">
    <name type="scientific">Rhipicephalus pulchellus</name>
    <name type="common">Yellow backed tick</name>
    <name type="synonym">Dermacentor pulchellus</name>
    <dbReference type="NCBI Taxonomy" id="72859"/>
    <lineage>
        <taxon>Eukaryota</taxon>
        <taxon>Metazoa</taxon>
        <taxon>Ecdysozoa</taxon>
        <taxon>Arthropoda</taxon>
        <taxon>Chelicerata</taxon>
        <taxon>Arachnida</taxon>
        <taxon>Acari</taxon>
        <taxon>Parasitiformes</taxon>
        <taxon>Ixodida</taxon>
        <taxon>Ixodoidea</taxon>
        <taxon>Ixodidae</taxon>
        <taxon>Rhipicephalinae</taxon>
        <taxon>Rhipicephalus</taxon>
        <taxon>Rhipicephalus</taxon>
    </lineage>
</organism>
<dbReference type="InterPro" id="IPR012919">
    <property type="entry name" value="SUN_dom"/>
</dbReference>
<dbReference type="Gene3D" id="2.60.120.260">
    <property type="entry name" value="Galactose-binding domain-like"/>
    <property type="match status" value="1"/>
</dbReference>
<evidence type="ECO:0000256" key="4">
    <source>
        <dbReference type="ARBA" id="ARBA00023054"/>
    </source>
</evidence>
<dbReference type="InterPro" id="IPR045119">
    <property type="entry name" value="SUN1-5"/>
</dbReference>
<feature type="compositionally biased region" description="Low complexity" evidence="6">
    <location>
        <begin position="52"/>
        <end position="63"/>
    </location>
</feature>
<comment type="subcellular location">
    <subcellularLocation>
        <location evidence="1">Membrane</location>
    </subcellularLocation>
</comment>
<dbReference type="AlphaFoldDB" id="L7LUZ9"/>
<evidence type="ECO:0000259" key="8">
    <source>
        <dbReference type="PROSITE" id="PS51469"/>
    </source>
</evidence>
<evidence type="ECO:0000313" key="9">
    <source>
        <dbReference type="EMBL" id="JAA55906.1"/>
    </source>
</evidence>
<sequence>MLLRSRCSGDNCRCETAHAHHRRSSKTRPSRLHQIIKGDEASHESQGNGAVSGELSSGSFSPSRHSTPLRPRNSLEIARRGAKYSDLSEDLSLVYSESSQTTTTQSLGILRSSDATELQAKQVRFGPVVRNGSPRHSLYSETDESESEVVSGWGFKQGVPNGLHGAADSLNLARGQRSAGKSTTTITTTITSVTDMPGTRGTALYSDTEDSEDEATTQHTYSTTARQRWPPPARPRSVYIVTGRGYGDGASPTLPAADHDEQQQRREAWLATAGGDGSVASAATRHQSLARIASDIFLGFWKGVYVMATAVMVTDAWLLSRMTPQRRKRLAIWLFALIMLPLLAWLYYEENGTSLPSVQPTLASASSHVYGVAAETSKAVVAALASWFPPAWLSWPSAGLPSQSSVTSTEHKKLQLVEQVSLSEERIRILVETELKRLVPALAASLRGDERATVQSSVSEDEVRELKLEQAKQRSTLDSIVHVLEDKKDCCPDVTALLAGLDSRIIGKVLEVLNDTSAGSPSSQLHRWMTEEMDRREDRSNADQERHLGNLLDGHRSSFQSEIGAAARLASEARRDAQEAWKVAEAAREEVRRAHQTVTLPAGSTADVDAVTRVVKEALAKYDADKTGLPDYALESAGGSVVNTRCTDTYTERSPKYYMFGLPLWTFYRTAREAITPGMHPGECWAFRGSQGHLVVKLAQPIKVTAFSVEHISRSLVGSGHTSSAPREFEMWGLDSETDSPGRLLGTYTYDAEGDTLQYFIVQDTEPAVYEYVEMKILSNHGNLEYTCLYRLRVHGEPA</sequence>
<keyword evidence="4" id="KW-0175">Coiled coil</keyword>
<dbReference type="PROSITE" id="PS51469">
    <property type="entry name" value="SUN"/>
    <property type="match status" value="1"/>
</dbReference>
<dbReference type="EMBL" id="GACK01009128">
    <property type="protein sequence ID" value="JAA55906.1"/>
    <property type="molecule type" value="mRNA"/>
</dbReference>
<feature type="transmembrane region" description="Helical" evidence="7">
    <location>
        <begin position="296"/>
        <end position="318"/>
    </location>
</feature>
<feature type="transmembrane region" description="Helical" evidence="7">
    <location>
        <begin position="330"/>
        <end position="348"/>
    </location>
</feature>
<dbReference type="GO" id="GO:0043495">
    <property type="term" value="F:protein-membrane adaptor activity"/>
    <property type="evidence" value="ECO:0007669"/>
    <property type="project" value="TreeGrafter"/>
</dbReference>
<dbReference type="GO" id="GO:0034993">
    <property type="term" value="C:meiotic nuclear membrane microtubule tethering complex"/>
    <property type="evidence" value="ECO:0007669"/>
    <property type="project" value="TreeGrafter"/>
</dbReference>
<reference evidence="9" key="1">
    <citation type="submission" date="2012-11" db="EMBL/GenBank/DDBJ databases">
        <authorList>
            <person name="Lucero-Rivera Y.E."/>
            <person name="Tovar-Ramirez D."/>
        </authorList>
    </citation>
    <scope>NUCLEOTIDE SEQUENCE</scope>
    <source>
        <tissue evidence="9">Salivary gland</tissue>
    </source>
</reference>
<dbReference type="PANTHER" id="PTHR12911:SF8">
    <property type="entry name" value="KLAROID PROTEIN-RELATED"/>
    <property type="match status" value="1"/>
</dbReference>
<evidence type="ECO:0000256" key="3">
    <source>
        <dbReference type="ARBA" id="ARBA00022989"/>
    </source>
</evidence>
<feature type="region of interest" description="Disordered" evidence="6">
    <location>
        <begin position="38"/>
        <end position="73"/>
    </location>
</feature>
<proteinExistence type="evidence at transcript level"/>
<evidence type="ECO:0000256" key="1">
    <source>
        <dbReference type="ARBA" id="ARBA00004370"/>
    </source>
</evidence>
<name>L7LUZ9_RHIPC</name>
<evidence type="ECO:0000256" key="2">
    <source>
        <dbReference type="ARBA" id="ARBA00022692"/>
    </source>
</evidence>
<protein>
    <submittedName>
        <fullName evidence="9">Putative spindle pole body protein</fullName>
    </submittedName>
</protein>
<keyword evidence="5 7" id="KW-0472">Membrane</keyword>
<reference evidence="9" key="2">
    <citation type="journal article" date="2015" name="J. Proteomics">
        <title>Sexual differences in the sialomes of the zebra tick, Rhipicephalus pulchellus.</title>
        <authorList>
            <person name="Tan A.W."/>
            <person name="Francischetti I.M."/>
            <person name="Slovak M."/>
            <person name="Kini R.M."/>
            <person name="Ribeiro J.M."/>
        </authorList>
    </citation>
    <scope>NUCLEOTIDE SEQUENCE</scope>
    <source>
        <tissue evidence="9">Salivary gland</tissue>
    </source>
</reference>
<keyword evidence="3 7" id="KW-1133">Transmembrane helix</keyword>
<feature type="domain" description="SUN" evidence="8">
    <location>
        <begin position="638"/>
        <end position="799"/>
    </location>
</feature>
<dbReference type="Pfam" id="PF07738">
    <property type="entry name" value="Sad1_UNC"/>
    <property type="match status" value="1"/>
</dbReference>
<accession>L7LUZ9</accession>
<evidence type="ECO:0000256" key="7">
    <source>
        <dbReference type="SAM" id="Phobius"/>
    </source>
</evidence>